<dbReference type="InterPro" id="IPR019734">
    <property type="entry name" value="TPR_rpt"/>
</dbReference>
<evidence type="ECO:0000313" key="4">
    <source>
        <dbReference type="EMBL" id="ABB45088.1"/>
    </source>
</evidence>
<feature type="domain" description="Ancillary SecYEG translocon subunit/Cell division coordinator CpoB TPR" evidence="2">
    <location>
        <begin position="274"/>
        <end position="351"/>
    </location>
</feature>
<sequence length="788" mass="90879">MFKIVLLLLFALKIFALEISLQSAKESHQAYSTLHLNHNDKFLCQEFKDDFENVTKIVCAFSKLPSQKIEKIQNSFFEIESEVKKNTFFLIIKPFQKMKLYPIVFNLTKEETLFNANVELSGHWMIVGYKDDIPYIQKNKKNPLSINIPYTSHVEKFPYVGSLDIKGNPVHIKRVGDATEYIKIKKLYEDKNYEFALDLCNDVIKEYPTSLFRAELLFYKIRSHAKLNDNDKLVEVAKDYLRDYSSDENVAEVLSLIARAYNKIGLNSDAEYFYDRLFSEHYDSIYAKWGYIYMAEVLEKSGNNSKAQVLYEKALSETDNIDIAVVAAFKLSRVLIASAKMSEAAKHIEKIALVKPSYFIEDKVDSTSMMYDFLDNNDFITAATIAKALYENMEATEDEYEELVKNVGIWLSQSAKKKDALVALNIYVEKFPDGIYLSDVKIAKDSLFFDVNDDNTTNKFDTYNKLIDEYTGDRIGDKALYEKVKLLIAQKMFKEALSLEEKIAKLDKVEYGDVPELITDAAIGTMELSLKEKECNKVLLISSKYNIELSSQWDDGIYECAMKGGDFELAKKMANRNIKSKDLELRKKWLYRYIKIDFATGNYSNVIEASKELIILIDEDKESPYRDVYRNLFDTYQRLENSQKMIESIAKLINIYGENYIDIDRYVAVMGVGSQTKDTNLVIEYGDKVLNIQKTSASRPQTPYVEFTLYEAYIQKENYNKALEVIKLLDDVTLSKNNISRQKYLLGSVLERLWRDDESKKAYQEAIDIDPTSAWAGLAKSAKNINSN</sequence>
<dbReference type="InterPro" id="IPR011990">
    <property type="entry name" value="TPR-like_helical_dom_sf"/>
</dbReference>
<protein>
    <submittedName>
        <fullName evidence="4">TPR repeat</fullName>
    </submittedName>
</protein>
<dbReference type="InterPro" id="IPR018704">
    <property type="entry name" value="SecYEG/CpoB_TPR"/>
</dbReference>
<dbReference type="eggNOG" id="COG4783">
    <property type="taxonomic scope" value="Bacteria"/>
</dbReference>
<evidence type="ECO:0000313" key="5">
    <source>
        <dbReference type="Proteomes" id="UP000002714"/>
    </source>
</evidence>
<feature type="repeat" description="TPR" evidence="1">
    <location>
        <begin position="740"/>
        <end position="773"/>
    </location>
</feature>
<gene>
    <name evidence="4" type="ordered locus">Suden_1814</name>
</gene>
<dbReference type="SMART" id="SM00028">
    <property type="entry name" value="TPR"/>
    <property type="match status" value="4"/>
</dbReference>
<organism evidence="4 5">
    <name type="scientific">Sulfurimonas denitrificans (strain ATCC 33889 / DSM 1251)</name>
    <name type="common">Thiomicrospira denitrificans (strain ATCC 33889 / DSM 1251)</name>
    <dbReference type="NCBI Taxonomy" id="326298"/>
    <lineage>
        <taxon>Bacteria</taxon>
        <taxon>Pseudomonadati</taxon>
        <taxon>Campylobacterota</taxon>
        <taxon>Epsilonproteobacteria</taxon>
        <taxon>Campylobacterales</taxon>
        <taxon>Sulfurimonadaceae</taxon>
        <taxon>Sulfurimonas</taxon>
    </lineage>
</organism>
<keyword evidence="1" id="KW-0802">TPR repeat</keyword>
<accession>Q30PJ3</accession>
<dbReference type="PROSITE" id="PS50005">
    <property type="entry name" value="TPR"/>
    <property type="match status" value="1"/>
</dbReference>
<dbReference type="Gene3D" id="1.25.40.10">
    <property type="entry name" value="Tetratricopeptide repeat domain"/>
    <property type="match status" value="3"/>
</dbReference>
<feature type="domain" description="DUF7494" evidence="3">
    <location>
        <begin position="17"/>
        <end position="132"/>
    </location>
</feature>
<dbReference type="HOGENOM" id="CLU_019053_0_0_7"/>
<dbReference type="EMBL" id="CP000153">
    <property type="protein sequence ID" value="ABB45088.1"/>
    <property type="molecule type" value="Genomic_DNA"/>
</dbReference>
<dbReference type="InterPro" id="IPR055917">
    <property type="entry name" value="DUF7494"/>
</dbReference>
<dbReference type="AlphaFoldDB" id="Q30PJ3"/>
<name>Q30PJ3_SULDN</name>
<dbReference type="KEGG" id="tdn:Suden_1814"/>
<evidence type="ECO:0000259" key="3">
    <source>
        <dbReference type="Pfam" id="PF24323"/>
    </source>
</evidence>
<dbReference type="Pfam" id="PF24323">
    <property type="entry name" value="DUF7494"/>
    <property type="match status" value="1"/>
</dbReference>
<dbReference type="SUPFAM" id="SSF48452">
    <property type="entry name" value="TPR-like"/>
    <property type="match status" value="1"/>
</dbReference>
<dbReference type="RefSeq" id="WP_011373428.1">
    <property type="nucleotide sequence ID" value="NC_007575.1"/>
</dbReference>
<proteinExistence type="predicted"/>
<keyword evidence="5" id="KW-1185">Reference proteome</keyword>
<dbReference type="Proteomes" id="UP000002714">
    <property type="component" value="Chromosome"/>
</dbReference>
<evidence type="ECO:0000256" key="1">
    <source>
        <dbReference type="PROSITE-ProRule" id="PRU00339"/>
    </source>
</evidence>
<dbReference type="STRING" id="326298.Suden_1814"/>
<dbReference type="OrthoDB" id="5337154at2"/>
<reference evidence="4 5" key="1">
    <citation type="journal article" date="2008" name="Appl. Environ. Microbiol.">
        <title>Genome of the epsilonproteobacterial chemolithoautotroph Sulfurimonas denitrificans.</title>
        <authorList>
            <person name="Sievert S.M."/>
            <person name="Scott K.M."/>
            <person name="Klotz M.G."/>
            <person name="Chain P.S.G."/>
            <person name="Hauser L.J."/>
            <person name="Hemp J."/>
            <person name="Huegler M."/>
            <person name="Land M."/>
            <person name="Lapidus A."/>
            <person name="Larimer F.W."/>
            <person name="Lucas S."/>
            <person name="Malfatti S.A."/>
            <person name="Meyer F."/>
            <person name="Paulsen I.T."/>
            <person name="Ren Q."/>
            <person name="Simon J."/>
            <person name="Bailey K."/>
            <person name="Diaz E."/>
            <person name="Fitzpatrick K.A."/>
            <person name="Glover B."/>
            <person name="Gwatney N."/>
            <person name="Korajkic A."/>
            <person name="Long A."/>
            <person name="Mobberley J.M."/>
            <person name="Pantry S.N."/>
            <person name="Pazder G."/>
            <person name="Peterson S."/>
            <person name="Quintanilla J.D."/>
            <person name="Sprinkle R."/>
            <person name="Stephens J."/>
            <person name="Thomas P."/>
            <person name="Vaughn R."/>
            <person name="Weber M.J."/>
            <person name="Wooten L.L."/>
        </authorList>
    </citation>
    <scope>NUCLEOTIDE SEQUENCE [LARGE SCALE GENOMIC DNA]</scope>
    <source>
        <strain evidence="5">ATCC 33889 / DSM 1251</strain>
    </source>
</reference>
<evidence type="ECO:0000259" key="2">
    <source>
        <dbReference type="Pfam" id="PF09976"/>
    </source>
</evidence>
<dbReference type="Pfam" id="PF09976">
    <property type="entry name" value="TPR_21"/>
    <property type="match status" value="1"/>
</dbReference>